<evidence type="ECO:0000313" key="2">
    <source>
        <dbReference type="EMBL" id="MEQ2273075.1"/>
    </source>
</evidence>
<keyword evidence="3" id="KW-1185">Reference proteome</keyword>
<protein>
    <submittedName>
        <fullName evidence="2">Uncharacterized protein</fullName>
    </submittedName>
</protein>
<feature type="compositionally biased region" description="Basic and acidic residues" evidence="1">
    <location>
        <begin position="113"/>
        <end position="133"/>
    </location>
</feature>
<evidence type="ECO:0000256" key="1">
    <source>
        <dbReference type="SAM" id="MobiDB-lite"/>
    </source>
</evidence>
<feature type="compositionally biased region" description="Acidic residues" evidence="1">
    <location>
        <begin position="79"/>
        <end position="99"/>
    </location>
</feature>
<organism evidence="2 3">
    <name type="scientific">Xenotaenia resolanae</name>
    <dbReference type="NCBI Taxonomy" id="208358"/>
    <lineage>
        <taxon>Eukaryota</taxon>
        <taxon>Metazoa</taxon>
        <taxon>Chordata</taxon>
        <taxon>Craniata</taxon>
        <taxon>Vertebrata</taxon>
        <taxon>Euteleostomi</taxon>
        <taxon>Actinopterygii</taxon>
        <taxon>Neopterygii</taxon>
        <taxon>Teleostei</taxon>
        <taxon>Neoteleostei</taxon>
        <taxon>Acanthomorphata</taxon>
        <taxon>Ovalentaria</taxon>
        <taxon>Atherinomorphae</taxon>
        <taxon>Cyprinodontiformes</taxon>
        <taxon>Goodeidae</taxon>
        <taxon>Xenotaenia</taxon>
    </lineage>
</organism>
<feature type="region of interest" description="Disordered" evidence="1">
    <location>
        <begin position="113"/>
        <end position="164"/>
    </location>
</feature>
<reference evidence="2 3" key="1">
    <citation type="submission" date="2021-06" db="EMBL/GenBank/DDBJ databases">
        <authorList>
            <person name="Palmer J.M."/>
        </authorList>
    </citation>
    <scope>NUCLEOTIDE SEQUENCE [LARGE SCALE GENOMIC DNA]</scope>
    <source>
        <strain evidence="2 3">XR_2019</strain>
        <tissue evidence="2">Muscle</tissue>
    </source>
</reference>
<name>A0ABV0WU64_9TELE</name>
<feature type="compositionally biased region" description="Basic and acidic residues" evidence="1">
    <location>
        <begin position="61"/>
        <end position="78"/>
    </location>
</feature>
<feature type="compositionally biased region" description="Basic and acidic residues" evidence="1">
    <location>
        <begin position="143"/>
        <end position="152"/>
    </location>
</feature>
<dbReference type="Proteomes" id="UP001444071">
    <property type="component" value="Unassembled WGS sequence"/>
</dbReference>
<sequence length="212" mass="24889">MKRETQVPDHGELVLGLPLPSRATVVEPHQCRERVEVLEPVEHSLLWTSVYTRATVVDREGKREDMDKQNEGQEKEEKTEEEDDNNQVEDAEDDQDDEIYEEVWVKEKVEEKGKDDHYNRNEDKDWDSEMYKEGDDEEDGHDQDDPGDAKEYQEEEEETETCSPLQPLVFRRENKAPWFRCLRYQPCVHYASISLLGSEEMKMTSTSSLMSV</sequence>
<comment type="caution">
    <text evidence="2">The sequence shown here is derived from an EMBL/GenBank/DDBJ whole genome shotgun (WGS) entry which is preliminary data.</text>
</comment>
<accession>A0ABV0WU64</accession>
<gene>
    <name evidence="2" type="ORF">XENORESO_021305</name>
</gene>
<proteinExistence type="predicted"/>
<evidence type="ECO:0000313" key="3">
    <source>
        <dbReference type="Proteomes" id="UP001444071"/>
    </source>
</evidence>
<dbReference type="EMBL" id="JAHRIM010070950">
    <property type="protein sequence ID" value="MEQ2273075.1"/>
    <property type="molecule type" value="Genomic_DNA"/>
</dbReference>
<feature type="region of interest" description="Disordered" evidence="1">
    <location>
        <begin position="61"/>
        <end position="99"/>
    </location>
</feature>